<reference evidence="1" key="1">
    <citation type="submission" date="2019-06" db="EMBL/GenBank/DDBJ databases">
        <authorList>
            <person name="Zheng W."/>
        </authorList>
    </citation>
    <scope>NUCLEOTIDE SEQUENCE</scope>
    <source>
        <strain evidence="1">QDHG01</strain>
    </source>
</reference>
<accession>A0A8J8T8B3</accession>
<comment type="caution">
    <text evidence="1">The sequence shown here is derived from an EMBL/GenBank/DDBJ whole genome shotgun (WGS) entry which is preliminary data.</text>
</comment>
<keyword evidence="2" id="KW-1185">Reference proteome</keyword>
<evidence type="ECO:0000313" key="1">
    <source>
        <dbReference type="EMBL" id="TNV85161.1"/>
    </source>
</evidence>
<name>A0A8J8T8B3_HALGN</name>
<organism evidence="1 2">
    <name type="scientific">Halteria grandinella</name>
    <dbReference type="NCBI Taxonomy" id="5974"/>
    <lineage>
        <taxon>Eukaryota</taxon>
        <taxon>Sar</taxon>
        <taxon>Alveolata</taxon>
        <taxon>Ciliophora</taxon>
        <taxon>Intramacronucleata</taxon>
        <taxon>Spirotrichea</taxon>
        <taxon>Stichotrichia</taxon>
        <taxon>Sporadotrichida</taxon>
        <taxon>Halteriidae</taxon>
        <taxon>Halteria</taxon>
    </lineage>
</organism>
<dbReference type="AlphaFoldDB" id="A0A8J8T8B3"/>
<dbReference type="Proteomes" id="UP000785679">
    <property type="component" value="Unassembled WGS sequence"/>
</dbReference>
<gene>
    <name evidence="1" type="ORF">FGO68_gene5653</name>
</gene>
<protein>
    <submittedName>
        <fullName evidence="1">Uncharacterized protein</fullName>
    </submittedName>
</protein>
<proteinExistence type="predicted"/>
<sequence>MQDSGLYFSKQKQDDNESMAVIGSLGSAGLEMMLGRGSFQQTGSPNFPIQFDQYQHGFYDGASNGSFILPPLANGQRENFSEQQHHQVQDTGQQSIELKGSEQAKFQNIIISYKLISAEEGHLLKDQCASPILMISRQGIHGILLQYLK</sequence>
<dbReference type="EMBL" id="RRYP01002082">
    <property type="protein sequence ID" value="TNV85161.1"/>
    <property type="molecule type" value="Genomic_DNA"/>
</dbReference>
<evidence type="ECO:0000313" key="2">
    <source>
        <dbReference type="Proteomes" id="UP000785679"/>
    </source>
</evidence>